<organism evidence="2 3">
    <name type="scientific">Loigolactobacillus coryniformis</name>
    <dbReference type="NCBI Taxonomy" id="1610"/>
    <lineage>
        <taxon>Bacteria</taxon>
        <taxon>Bacillati</taxon>
        <taxon>Bacillota</taxon>
        <taxon>Bacilli</taxon>
        <taxon>Lactobacillales</taxon>
        <taxon>Lactobacillaceae</taxon>
        <taxon>Loigolactobacillus</taxon>
    </lineage>
</organism>
<accession>A0A5B8TDF4</accession>
<protein>
    <recommendedName>
        <fullName evidence="4">WxL domain-containing protein</fullName>
    </recommendedName>
</protein>
<proteinExistence type="predicted"/>
<reference evidence="2 3" key="1">
    <citation type="submission" date="2019-06" db="EMBL/GenBank/DDBJ databases">
        <title>Genome analyses of bacteria isolated from kimchi.</title>
        <authorList>
            <person name="Lee S."/>
            <person name="Ahn S."/>
            <person name="Roh S."/>
        </authorList>
    </citation>
    <scope>NUCLEOTIDE SEQUENCE [LARGE SCALE GENOMIC DNA]</scope>
    <source>
        <strain evidence="2 3">CBA3616</strain>
    </source>
</reference>
<sequence length="1016" mass="106232">MLKIKPRLKFGLLVFFGTVALLVAGVGAQAAVTVYDNTGTSTGFDNNNYTSTTGMTMKTGIANQGGTSLSNESGVSLVVNSASFTTQYNADATYNSNNNLESGSGTGSKLNLTNGMMTNGNAPYTGGYIKVAGTLGFTANIKSDLDIKEVEAGNYGVMVKVTLPTDVDASQLQDAIKWDKAYFSLTLSPPLSGLIGTPNFPMQFDHHVYLDPDSKNVFYLKVKGIPVQAVTSGSTAYLKMMRSQDQTDLANNMTSSGSQLKPTALAANGVTTSTAGSGDLFGIVFGGNSYGFSIFYNPNASPGLLNYGSAMQAQGDIGWSLAMVKNFSSLGFSNIQGTANVNFYVDVAKYQGNVADSSKQLTAGKLPPSPRADGLFDMKIGIYGTNQLKDPFSSSASRTTAGKTPLEYALVDPAATPLSSTITTNMTSWNAYASPWDTKKSLNAATSAWESVGGDKTRLNNVSLTDTLTDRTVTLNTLTDGVMVTKGKGTDAAGTDYSGTTAPTLGAVGTSRFARVVNYFDTTKGDATTAAIDKTTNTKAVLTTKAYTAATAGKAAPSTDATLTLPTLTTTANKSYLYYMGTSASSAGTAIPILGAPLFFNQTNTPAAPTINWNSDNVYYIKKSELASGKTVALKGTWVDDYANADTISASDNKSGNTLNNFAKVEATDSKTFSLNITSGTSTSALNLGTDSTLLGLHTITATINRPTLKLANGETITSNAAAKATVNVYVVDDSVNYDVTAQKYISNNGNQLTQQYVHGPTASNGQTGDTVTVVDEFTNKGTTITTPIVVVPLAAQLKQVGTPTVTVDGKAVTAQVVPMSGYFNIAWAGPIAKGSQVVVSYQVQATAALPASGLTPTDVMMDQSSYVVDTNKVTLLPAATTGGIEITPPTNLEFGTQTTTPGTYKNTDGDKTLLVTDNRATPGPWTITAQLSDFTAGSRKLTGEAAKINFGTPALSSAIFTAGGPANQLVSYDYADKQTSMSYVFKNIQLQLAGNNIQPGDYHATITYSWTDGVN</sequence>
<evidence type="ECO:0000313" key="2">
    <source>
        <dbReference type="EMBL" id="QEA52763.1"/>
    </source>
</evidence>
<feature type="chain" id="PRO_5023073179" description="WxL domain-containing protein" evidence="1">
    <location>
        <begin position="31"/>
        <end position="1016"/>
    </location>
</feature>
<dbReference type="EMBL" id="CP042392">
    <property type="protein sequence ID" value="QEA52763.1"/>
    <property type="molecule type" value="Genomic_DNA"/>
</dbReference>
<evidence type="ECO:0000256" key="1">
    <source>
        <dbReference type="SAM" id="SignalP"/>
    </source>
</evidence>
<evidence type="ECO:0008006" key="4">
    <source>
        <dbReference type="Google" id="ProtNLM"/>
    </source>
</evidence>
<dbReference type="RefSeq" id="WP_146988742.1">
    <property type="nucleotide sequence ID" value="NZ_CP042392.1"/>
</dbReference>
<name>A0A5B8TDF4_9LACO</name>
<evidence type="ECO:0000313" key="3">
    <source>
        <dbReference type="Proteomes" id="UP000321772"/>
    </source>
</evidence>
<feature type="signal peptide" evidence="1">
    <location>
        <begin position="1"/>
        <end position="30"/>
    </location>
</feature>
<dbReference type="AlphaFoldDB" id="A0A5B8TDF4"/>
<gene>
    <name evidence="2" type="ORF">FGL77_05230</name>
</gene>
<dbReference type="Proteomes" id="UP000321772">
    <property type="component" value="Chromosome"/>
</dbReference>
<keyword evidence="1" id="KW-0732">Signal</keyword>